<dbReference type="PANTHER" id="PTHR41533">
    <property type="entry name" value="L,D-TRANSPEPTIDASE HI_1667-RELATED"/>
    <property type="match status" value="1"/>
</dbReference>
<dbReference type="AlphaFoldDB" id="K8WQ47"/>
<dbReference type="RefSeq" id="WP_008911875.1">
    <property type="nucleotide sequence ID" value="NZ_KB233222.1"/>
</dbReference>
<evidence type="ECO:0000256" key="2">
    <source>
        <dbReference type="ARBA" id="ARBA00005992"/>
    </source>
</evidence>
<evidence type="ECO:0000256" key="3">
    <source>
        <dbReference type="ARBA" id="ARBA00022679"/>
    </source>
</evidence>
<dbReference type="Pfam" id="PF01471">
    <property type="entry name" value="PG_binding_1"/>
    <property type="match status" value="1"/>
</dbReference>
<evidence type="ECO:0000256" key="4">
    <source>
        <dbReference type="ARBA" id="ARBA00022960"/>
    </source>
</evidence>
<feature type="active site" description="Nucleophile" evidence="7">
    <location>
        <position position="488"/>
    </location>
</feature>
<dbReference type="Proteomes" id="UP000009336">
    <property type="component" value="Unassembled WGS sequence"/>
</dbReference>
<comment type="caution">
    <text evidence="10">The sequence shown here is derived from an EMBL/GenBank/DDBJ whole genome shotgun (WGS) entry which is preliminary data.</text>
</comment>
<sequence>MAKRRVKALQASVILGLFSLQFPAFSAQDNGQLVVEGVQLQQATEPAAVTVMTPIESLAQITASLPGNIKPVFSAQLAKIYADRQMQLLWQDETAIEQFQQQLAELALSGVQPQFSEWLLALEQSDLSELGRDIILSDAMLGYRQYLSAIPTNGQYWLYQKQPYKLVAPTAPQIKPWLDSVSENRLSAWVQEQAPNHPLYQPMRQEMLKQLKMNDDELQLVSTTTLKPGQSSDDVITLREILYRQGFVSKVAISTELDAAATDEEKANATAEARLYSDELVDAVKKFQLQYGLEADGMVGKGTKVWLNMKPHQKAGLMALNIQRLRIIPESNGTGILVNIPGFSLNFYLNNDVILDSKVIVGRPDRKTPIMSSALNNVVINPPWSVPTSMARKDIAPRGKEDPSYFSRKGYTVYSGWEQDSFEIDPYSINWEQISPANFPYRIRQAPGPTNSLGRYKFNMPNSEAIYLHDTPNHSLFNRNARAISSGCVRVNKANELAGILLGDAGWEQKRIDGALKEGSTKYVNIPDRIPVYLYYQTAWVDKDQQPQYRADIYQYDNSIENAQKYIPSIKNILH</sequence>
<dbReference type="Pfam" id="PF20142">
    <property type="entry name" value="Scaffold"/>
    <property type="match status" value="1"/>
</dbReference>
<dbReference type="InterPro" id="IPR052905">
    <property type="entry name" value="LD-transpeptidase_YkuD-like"/>
</dbReference>
<keyword evidence="5 7" id="KW-0573">Peptidoglycan synthesis</keyword>
<dbReference type="Gene3D" id="1.10.101.10">
    <property type="entry name" value="PGBD-like superfamily/PGBD"/>
    <property type="match status" value="1"/>
</dbReference>
<feature type="chain" id="PRO_5003921769" evidence="8">
    <location>
        <begin position="27"/>
        <end position="575"/>
    </location>
</feature>
<dbReference type="OrthoDB" id="9778545at2"/>
<proteinExistence type="inferred from homology"/>
<dbReference type="PATRIC" id="fig|1141662.3.peg.1884"/>
<dbReference type="PANTHER" id="PTHR41533:SF1">
    <property type="entry name" value="L,D-TRANSPEPTIDASE YCBB-RELATED"/>
    <property type="match status" value="1"/>
</dbReference>
<feature type="domain" description="L,D-TPase catalytic" evidence="9">
    <location>
        <begin position="334"/>
        <end position="525"/>
    </location>
</feature>
<dbReference type="InterPro" id="IPR002477">
    <property type="entry name" value="Peptidoglycan-bd-like"/>
</dbReference>
<dbReference type="SUPFAM" id="SSF47090">
    <property type="entry name" value="PGBD-like"/>
    <property type="match status" value="1"/>
</dbReference>
<dbReference type="InterPro" id="IPR036366">
    <property type="entry name" value="PGBDSf"/>
</dbReference>
<keyword evidence="3" id="KW-0808">Transferase</keyword>
<keyword evidence="10" id="KW-0645">Protease</keyword>
<comment type="similarity">
    <text evidence="2">Belongs to the YkuD family.</text>
</comment>
<evidence type="ECO:0000256" key="7">
    <source>
        <dbReference type="PROSITE-ProRule" id="PRU01373"/>
    </source>
</evidence>
<evidence type="ECO:0000256" key="8">
    <source>
        <dbReference type="SAM" id="SignalP"/>
    </source>
</evidence>
<dbReference type="CDD" id="cd16913">
    <property type="entry name" value="YkuD_like"/>
    <property type="match status" value="1"/>
</dbReference>
<protein>
    <submittedName>
        <fullName evidence="10">Carboxypeptidase with PGDB-like domain</fullName>
    </submittedName>
</protein>
<dbReference type="EMBL" id="AKKL01000022">
    <property type="protein sequence ID" value="EKT62076.1"/>
    <property type="molecule type" value="Genomic_DNA"/>
</dbReference>
<keyword evidence="4 7" id="KW-0133">Cell shape</keyword>
<dbReference type="InterPro" id="IPR045380">
    <property type="entry name" value="LD_TPept_scaffold_dom"/>
</dbReference>
<organism evidence="10 11">
    <name type="scientific">Providencia burhodogranariea DSM 19968</name>
    <dbReference type="NCBI Taxonomy" id="1141662"/>
    <lineage>
        <taxon>Bacteria</taxon>
        <taxon>Pseudomonadati</taxon>
        <taxon>Pseudomonadota</taxon>
        <taxon>Gammaproteobacteria</taxon>
        <taxon>Enterobacterales</taxon>
        <taxon>Morganellaceae</taxon>
        <taxon>Providencia</taxon>
    </lineage>
</organism>
<dbReference type="Gene3D" id="2.40.440.10">
    <property type="entry name" value="L,D-transpeptidase catalytic domain-like"/>
    <property type="match status" value="1"/>
</dbReference>
<dbReference type="eggNOG" id="COG2989">
    <property type="taxonomic scope" value="Bacteria"/>
</dbReference>
<dbReference type="InterPro" id="IPR036365">
    <property type="entry name" value="PGBD-like_sf"/>
</dbReference>
<dbReference type="GO" id="GO:0009252">
    <property type="term" value="P:peptidoglycan biosynthetic process"/>
    <property type="evidence" value="ECO:0007669"/>
    <property type="project" value="UniProtKB-UniPathway"/>
</dbReference>
<dbReference type="GO" id="GO:0071555">
    <property type="term" value="P:cell wall organization"/>
    <property type="evidence" value="ECO:0007669"/>
    <property type="project" value="UniProtKB-UniRule"/>
</dbReference>
<dbReference type="InterPro" id="IPR005490">
    <property type="entry name" value="LD_TPept_cat_dom"/>
</dbReference>
<comment type="pathway">
    <text evidence="1 7">Cell wall biogenesis; peptidoglycan biosynthesis.</text>
</comment>
<dbReference type="GO" id="GO:0016740">
    <property type="term" value="F:transferase activity"/>
    <property type="evidence" value="ECO:0007669"/>
    <property type="project" value="UniProtKB-KW"/>
</dbReference>
<accession>K8WQ47</accession>
<feature type="signal peptide" evidence="8">
    <location>
        <begin position="1"/>
        <end position="26"/>
    </location>
</feature>
<dbReference type="STRING" id="1141662.OOA_09296"/>
<reference evidence="10 11" key="1">
    <citation type="journal article" date="2012" name="BMC Genomics">
        <title>Comparative genomics of bacteria in the genus Providencia isolated from wild Drosophila melanogaster.</title>
        <authorList>
            <person name="Galac M.R."/>
            <person name="Lazzaro B.P."/>
        </authorList>
    </citation>
    <scope>NUCLEOTIDE SEQUENCE [LARGE SCALE GENOMIC DNA]</scope>
    <source>
        <strain evidence="10 11">DSM 19968</strain>
    </source>
</reference>
<keyword evidence="10" id="KW-0121">Carboxypeptidase</keyword>
<dbReference type="Pfam" id="PF03734">
    <property type="entry name" value="YkuD"/>
    <property type="match status" value="1"/>
</dbReference>
<keyword evidence="11" id="KW-1185">Reference proteome</keyword>
<keyword evidence="6 7" id="KW-0961">Cell wall biogenesis/degradation</keyword>
<evidence type="ECO:0000256" key="1">
    <source>
        <dbReference type="ARBA" id="ARBA00004752"/>
    </source>
</evidence>
<dbReference type="GO" id="GO:0008360">
    <property type="term" value="P:regulation of cell shape"/>
    <property type="evidence" value="ECO:0007669"/>
    <property type="project" value="UniProtKB-UniRule"/>
</dbReference>
<name>K8WQ47_9GAMM</name>
<evidence type="ECO:0000313" key="11">
    <source>
        <dbReference type="Proteomes" id="UP000009336"/>
    </source>
</evidence>
<evidence type="ECO:0000313" key="10">
    <source>
        <dbReference type="EMBL" id="EKT62076.1"/>
    </source>
</evidence>
<dbReference type="GO" id="GO:0004180">
    <property type="term" value="F:carboxypeptidase activity"/>
    <property type="evidence" value="ECO:0007669"/>
    <property type="project" value="UniProtKB-KW"/>
</dbReference>
<evidence type="ECO:0000256" key="5">
    <source>
        <dbReference type="ARBA" id="ARBA00022984"/>
    </source>
</evidence>
<evidence type="ECO:0000256" key="6">
    <source>
        <dbReference type="ARBA" id="ARBA00023316"/>
    </source>
</evidence>
<keyword evidence="10" id="KW-0378">Hydrolase</keyword>
<keyword evidence="8" id="KW-0732">Signal</keyword>
<dbReference type="HOGENOM" id="CLU_020360_3_0_6"/>
<evidence type="ECO:0000259" key="9">
    <source>
        <dbReference type="PROSITE" id="PS52029"/>
    </source>
</evidence>
<dbReference type="SUPFAM" id="SSF141523">
    <property type="entry name" value="L,D-transpeptidase catalytic domain-like"/>
    <property type="match status" value="1"/>
</dbReference>
<dbReference type="UniPathway" id="UPA00219"/>
<dbReference type="PROSITE" id="PS52029">
    <property type="entry name" value="LD_TPASE"/>
    <property type="match status" value="1"/>
</dbReference>
<dbReference type="InterPro" id="IPR038063">
    <property type="entry name" value="Transpep_catalytic_dom"/>
</dbReference>
<dbReference type="NCBIfam" id="NF007891">
    <property type="entry name" value="PRK10594.1"/>
    <property type="match status" value="1"/>
</dbReference>
<gene>
    <name evidence="10" type="ORF">OOA_09296</name>
</gene>
<feature type="active site" description="Proton donor/acceptor" evidence="7">
    <location>
        <position position="469"/>
    </location>
</feature>